<keyword evidence="3" id="KW-1185">Reference proteome</keyword>
<dbReference type="Proteomes" id="UP000269721">
    <property type="component" value="Unassembled WGS sequence"/>
</dbReference>
<dbReference type="AlphaFoldDB" id="A0A4P9VZF3"/>
<feature type="region of interest" description="Disordered" evidence="1">
    <location>
        <begin position="352"/>
        <end position="376"/>
    </location>
</feature>
<feature type="compositionally biased region" description="Basic and acidic residues" evidence="1">
    <location>
        <begin position="360"/>
        <end position="376"/>
    </location>
</feature>
<proteinExistence type="predicted"/>
<organism evidence="2 3">
    <name type="scientific">Blyttiomyces helicus</name>
    <dbReference type="NCBI Taxonomy" id="388810"/>
    <lineage>
        <taxon>Eukaryota</taxon>
        <taxon>Fungi</taxon>
        <taxon>Fungi incertae sedis</taxon>
        <taxon>Chytridiomycota</taxon>
        <taxon>Chytridiomycota incertae sedis</taxon>
        <taxon>Chytridiomycetes</taxon>
        <taxon>Chytridiomycetes incertae sedis</taxon>
        <taxon>Blyttiomyces</taxon>
    </lineage>
</organism>
<dbReference type="EMBL" id="KZ999824">
    <property type="protein sequence ID" value="RKO84702.1"/>
    <property type="molecule type" value="Genomic_DNA"/>
</dbReference>
<evidence type="ECO:0000256" key="1">
    <source>
        <dbReference type="SAM" id="MobiDB-lite"/>
    </source>
</evidence>
<reference evidence="3" key="1">
    <citation type="journal article" date="2018" name="Nat. Microbiol.">
        <title>Leveraging single-cell genomics to expand the fungal tree of life.</title>
        <authorList>
            <person name="Ahrendt S.R."/>
            <person name="Quandt C.A."/>
            <person name="Ciobanu D."/>
            <person name="Clum A."/>
            <person name="Salamov A."/>
            <person name="Andreopoulos B."/>
            <person name="Cheng J.F."/>
            <person name="Woyke T."/>
            <person name="Pelin A."/>
            <person name="Henrissat B."/>
            <person name="Reynolds N.K."/>
            <person name="Benny G.L."/>
            <person name="Smith M.E."/>
            <person name="James T.Y."/>
            <person name="Grigoriev I.V."/>
        </authorList>
    </citation>
    <scope>NUCLEOTIDE SEQUENCE [LARGE SCALE GENOMIC DNA]</scope>
</reference>
<name>A0A4P9VZF3_9FUNG</name>
<feature type="region of interest" description="Disordered" evidence="1">
    <location>
        <begin position="403"/>
        <end position="423"/>
    </location>
</feature>
<gene>
    <name evidence="2" type="ORF">BDK51DRAFT_36883</name>
</gene>
<accession>A0A4P9VZF3</accession>
<evidence type="ECO:0000313" key="3">
    <source>
        <dbReference type="Proteomes" id="UP000269721"/>
    </source>
</evidence>
<protein>
    <submittedName>
        <fullName evidence="2">Uncharacterized protein</fullName>
    </submittedName>
</protein>
<evidence type="ECO:0000313" key="2">
    <source>
        <dbReference type="EMBL" id="RKO84702.1"/>
    </source>
</evidence>
<sequence>MASKRRYPSIAILLQKSHDLEMSFTRGHIHRPGGAPLAAILVHRASGAPLEAILVQKSHDVEVAYGRGAIHRVGGAPFEAILVQKSHDVEFASGRGAIHRVGGAPLEAILVQKSHDVEFASGRRHPSRRWCTPRRDSRAEIAPCRDGRNSACAAKSIALGRAPLPAILMQEAHGIETSFMRGKIHCIGRAPLAAILEAHKEQVPLSRTGKPQCRGWERRRECSSPPTEECVVEWVLVGGGDAMGVKEAHDGQTRAERSPQEGVISSKAFMPKREQVADVVEARAVAAGDVDGTFSREARVCQESNGVPAIERDGEEDGRRLPPDWIDIGQTIIIAKPSTEVALPAAAVQGPQTVVSDTVPPRDGRPPSGADGRKELEGVQVEAVERAQYRALQLANEDVLTEAQPCGARQRRRAREVVRGFDR</sequence>